<proteinExistence type="predicted"/>
<evidence type="ECO:0008006" key="3">
    <source>
        <dbReference type="Google" id="ProtNLM"/>
    </source>
</evidence>
<sequence length="113" mass="13379">MSLELLNKLKEEQGGHCVLSHSERVERDHFIPISWGTGLGDVYENVVYMEKGLNISKGNRHPFIWIKKQPHFVQRRFHNELVPMLAERNGMTAKEFEEYVTKCYEEFVNREEV</sequence>
<name>A0ABZ2NHQ1_9BACI</name>
<dbReference type="Proteomes" id="UP001377337">
    <property type="component" value="Chromosome"/>
</dbReference>
<dbReference type="Gene3D" id="1.10.30.50">
    <property type="match status" value="1"/>
</dbReference>
<keyword evidence="2" id="KW-1185">Reference proteome</keyword>
<evidence type="ECO:0000313" key="2">
    <source>
        <dbReference type="Proteomes" id="UP001377337"/>
    </source>
</evidence>
<reference evidence="1 2" key="1">
    <citation type="submission" date="2024-02" db="EMBL/GenBank/DDBJ databases">
        <title>Seven novel Bacillus-like species.</title>
        <authorList>
            <person name="Liu G."/>
        </authorList>
    </citation>
    <scope>NUCLEOTIDE SEQUENCE [LARGE SCALE GENOMIC DNA]</scope>
    <source>
        <strain evidence="1 2">FJAT-52054</strain>
    </source>
</reference>
<dbReference type="RefSeq" id="WP_338779544.1">
    <property type="nucleotide sequence ID" value="NZ_CP147407.1"/>
</dbReference>
<accession>A0ABZ2NHQ1</accession>
<evidence type="ECO:0000313" key="1">
    <source>
        <dbReference type="EMBL" id="WXB97268.1"/>
    </source>
</evidence>
<dbReference type="EMBL" id="CP147407">
    <property type="protein sequence ID" value="WXB97268.1"/>
    <property type="molecule type" value="Genomic_DNA"/>
</dbReference>
<gene>
    <name evidence="1" type="ORF">WCV65_01810</name>
</gene>
<protein>
    <recommendedName>
        <fullName evidence="3">HNH endonuclease</fullName>
    </recommendedName>
</protein>
<organism evidence="1 2">
    <name type="scientific">Metabacillus sediminis</name>
    <dbReference type="NCBI Taxonomy" id="3117746"/>
    <lineage>
        <taxon>Bacteria</taxon>
        <taxon>Bacillati</taxon>
        <taxon>Bacillota</taxon>
        <taxon>Bacilli</taxon>
        <taxon>Bacillales</taxon>
        <taxon>Bacillaceae</taxon>
        <taxon>Metabacillus</taxon>
    </lineage>
</organism>